<dbReference type="EMBL" id="CAJVQC010041995">
    <property type="protein sequence ID" value="CAG8774246.1"/>
    <property type="molecule type" value="Genomic_DNA"/>
</dbReference>
<accession>A0ACA9R305</accession>
<feature type="non-terminal residue" evidence="1">
    <location>
        <position position="138"/>
    </location>
</feature>
<gene>
    <name evidence="1" type="ORF">RPERSI_LOCUS16781</name>
</gene>
<proteinExistence type="predicted"/>
<organism evidence="1 2">
    <name type="scientific">Racocetra persica</name>
    <dbReference type="NCBI Taxonomy" id="160502"/>
    <lineage>
        <taxon>Eukaryota</taxon>
        <taxon>Fungi</taxon>
        <taxon>Fungi incertae sedis</taxon>
        <taxon>Mucoromycota</taxon>
        <taxon>Glomeromycotina</taxon>
        <taxon>Glomeromycetes</taxon>
        <taxon>Diversisporales</taxon>
        <taxon>Gigasporaceae</taxon>
        <taxon>Racocetra</taxon>
    </lineage>
</organism>
<keyword evidence="2" id="KW-1185">Reference proteome</keyword>
<dbReference type="Proteomes" id="UP000789920">
    <property type="component" value="Unassembled WGS sequence"/>
</dbReference>
<comment type="caution">
    <text evidence="1">The sequence shown here is derived from an EMBL/GenBank/DDBJ whole genome shotgun (WGS) entry which is preliminary data.</text>
</comment>
<evidence type="ECO:0000313" key="2">
    <source>
        <dbReference type="Proteomes" id="UP000789920"/>
    </source>
</evidence>
<reference evidence="1" key="1">
    <citation type="submission" date="2021-06" db="EMBL/GenBank/DDBJ databases">
        <authorList>
            <person name="Kallberg Y."/>
            <person name="Tangrot J."/>
            <person name="Rosling A."/>
        </authorList>
    </citation>
    <scope>NUCLEOTIDE SEQUENCE</scope>
    <source>
        <strain evidence="1">MA461A</strain>
    </source>
</reference>
<protein>
    <submittedName>
        <fullName evidence="1">31812_t:CDS:1</fullName>
    </submittedName>
</protein>
<sequence length="138" mass="15593">MSNDSSYPSFTSFVIKMWIHFEDESDPVKLKADLSQVADLNDLKDILRNEFKELKDIKNQKIVFLDNNSTPLSPDTRLQTLVDSTTAKAPLIVRYPLSNANSIGSLSLLREEVVRRFNELQTEESISQSENLSSVNAS</sequence>
<name>A0ACA9R305_9GLOM</name>
<evidence type="ECO:0000313" key="1">
    <source>
        <dbReference type="EMBL" id="CAG8774246.1"/>
    </source>
</evidence>